<organism evidence="1 2">
    <name type="scientific">Micromonospora tarensis</name>
    <dbReference type="NCBI Taxonomy" id="2806100"/>
    <lineage>
        <taxon>Bacteria</taxon>
        <taxon>Bacillati</taxon>
        <taxon>Actinomycetota</taxon>
        <taxon>Actinomycetes</taxon>
        <taxon>Micromonosporales</taxon>
        <taxon>Micromonosporaceae</taxon>
        <taxon>Micromonospora</taxon>
    </lineage>
</organism>
<sequence length="90" mass="9806">MQTLRCAIRAGAEPREARQQILAAVELVARAEGDAVPDLMRPHTHRLGYSGMIAVGEFRMTAYDLLVASGLDADRAADLVRQTADPADWD</sequence>
<evidence type="ECO:0000313" key="1">
    <source>
        <dbReference type="EMBL" id="MBM0274271.1"/>
    </source>
</evidence>
<proteinExistence type="predicted"/>
<dbReference type="EMBL" id="JAEVHL010000004">
    <property type="protein sequence ID" value="MBM0274271.1"/>
    <property type="molecule type" value="Genomic_DNA"/>
</dbReference>
<comment type="caution">
    <text evidence="1">The sequence shown here is derived from an EMBL/GenBank/DDBJ whole genome shotgun (WGS) entry which is preliminary data.</text>
</comment>
<dbReference type="RefSeq" id="WP_203146697.1">
    <property type="nucleotide sequence ID" value="NZ_JAEVHL010000004.1"/>
</dbReference>
<protein>
    <submittedName>
        <fullName evidence="1">Uncharacterized protein</fullName>
    </submittedName>
</protein>
<keyword evidence="2" id="KW-1185">Reference proteome</keyword>
<accession>A0ABS1YA36</accession>
<reference evidence="1 2" key="1">
    <citation type="submission" date="2021-01" db="EMBL/GenBank/DDBJ databases">
        <title>Draft genome sequence of Micromonospora sp. strain STR1s_6.</title>
        <authorList>
            <person name="Karlyshev A."/>
            <person name="Jawad R."/>
        </authorList>
    </citation>
    <scope>NUCLEOTIDE SEQUENCE [LARGE SCALE GENOMIC DNA]</scope>
    <source>
        <strain evidence="1 2">STR1S-6</strain>
    </source>
</reference>
<name>A0ABS1YA36_9ACTN</name>
<dbReference type="Proteomes" id="UP000622245">
    <property type="component" value="Unassembled WGS sequence"/>
</dbReference>
<gene>
    <name evidence="1" type="ORF">JM949_01735</name>
</gene>
<evidence type="ECO:0000313" key="2">
    <source>
        <dbReference type="Proteomes" id="UP000622245"/>
    </source>
</evidence>